<evidence type="ECO:0000313" key="3">
    <source>
        <dbReference type="EMBL" id="TDV23042.1"/>
    </source>
</evidence>
<protein>
    <submittedName>
        <fullName evidence="3">DNA polymerase-4</fullName>
    </submittedName>
</protein>
<dbReference type="Gene3D" id="3.40.1170.60">
    <property type="match status" value="1"/>
</dbReference>
<dbReference type="EMBL" id="SOCN01000004">
    <property type="protein sequence ID" value="TDV23042.1"/>
    <property type="molecule type" value="Genomic_DNA"/>
</dbReference>
<dbReference type="RefSeq" id="WP_166666803.1">
    <property type="nucleotide sequence ID" value="NZ_SOCN01000004.1"/>
</dbReference>
<dbReference type="GO" id="GO:0042276">
    <property type="term" value="P:error-prone translesion synthesis"/>
    <property type="evidence" value="ECO:0007669"/>
    <property type="project" value="TreeGrafter"/>
</dbReference>
<dbReference type="Pfam" id="PF00817">
    <property type="entry name" value="IMS"/>
    <property type="match status" value="1"/>
</dbReference>
<dbReference type="Gene3D" id="1.10.150.20">
    <property type="entry name" value="5' to 3' exonuclease, C-terminal subdomain"/>
    <property type="match status" value="1"/>
</dbReference>
<dbReference type="PROSITE" id="PS50173">
    <property type="entry name" value="UMUC"/>
    <property type="match status" value="1"/>
</dbReference>
<feature type="domain" description="UmuC" evidence="2">
    <location>
        <begin position="6"/>
        <end position="187"/>
    </location>
</feature>
<dbReference type="AlphaFoldDB" id="A0A4R7UC11"/>
<dbReference type="InterPro" id="IPR043128">
    <property type="entry name" value="Rev_trsase/Diguanyl_cyclase"/>
</dbReference>
<organism evidence="3 4">
    <name type="scientific">Mycoplasmopsis mustelae</name>
    <dbReference type="NCBI Taxonomy" id="171289"/>
    <lineage>
        <taxon>Bacteria</taxon>
        <taxon>Bacillati</taxon>
        <taxon>Mycoplasmatota</taxon>
        <taxon>Mycoplasmoidales</taxon>
        <taxon>Metamycoplasmataceae</taxon>
        <taxon>Mycoplasmopsis</taxon>
    </lineage>
</organism>
<dbReference type="InterPro" id="IPR001126">
    <property type="entry name" value="UmuC"/>
</dbReference>
<reference evidence="3 4" key="1">
    <citation type="submission" date="2019-03" db="EMBL/GenBank/DDBJ databases">
        <title>Genomic Encyclopedia of Archaeal and Bacterial Type Strains, Phase II (KMG-II): from individual species to whole genera.</title>
        <authorList>
            <person name="Goeker M."/>
        </authorList>
    </citation>
    <scope>NUCLEOTIDE SEQUENCE [LARGE SCALE GENOMIC DNA]</scope>
    <source>
        <strain evidence="3 4">ATCC 35214</strain>
    </source>
</reference>
<dbReference type="InterPro" id="IPR043502">
    <property type="entry name" value="DNA/RNA_pol_sf"/>
</dbReference>
<sequence>MFRPYIFHIDFDCYFVSAIRALKPNLKNKPIAIANKHPNAVAISVSYDLRDKGIRAGWKVSKILQLEPKTIIEQPRFDLYITTSNAIFRHLKKYYAKQFEIGSIDECYLLIPENIDNDEKAMNYAQKIQTDVYQNFSIPITIGISKTKFYAKMTTNYFKPNKIGLTNESNYQERFFNLDIIEYHGIGKRLSERFKDMQINTIGDLYQLTPGDIRLTTIFRTAGIKFLQQLDFFQNNDTFQSTSDIKGISRDITFHKKEIDTDFITKNIEMQAEKVSQSLQRIYKVGNLISFGIRTFEQGWIIKHQKISEHIDKATEIAKICIQMYYDYFINHKIIGISIRISELINSFENFRNLSILQQNKPSKSNYVVDQIIYKVNTTLKQKSLKTLADYNIDRIKKRRGQSDQIEVGVFKR</sequence>
<comment type="caution">
    <text evidence="3">The sequence shown here is derived from an EMBL/GenBank/DDBJ whole genome shotgun (WGS) entry which is preliminary data.</text>
</comment>
<dbReference type="Proteomes" id="UP000295757">
    <property type="component" value="Unassembled WGS sequence"/>
</dbReference>
<dbReference type="PANTHER" id="PTHR11076">
    <property type="entry name" value="DNA REPAIR POLYMERASE UMUC / TRANSFERASE FAMILY MEMBER"/>
    <property type="match status" value="1"/>
</dbReference>
<dbReference type="SUPFAM" id="SSF100879">
    <property type="entry name" value="Lesion bypass DNA polymerase (Y-family), little finger domain"/>
    <property type="match status" value="1"/>
</dbReference>
<gene>
    <name evidence="3" type="ORF">BCF59_0665</name>
</gene>
<dbReference type="InterPro" id="IPR017961">
    <property type="entry name" value="DNA_pol_Y-fam_little_finger"/>
</dbReference>
<evidence type="ECO:0000256" key="1">
    <source>
        <dbReference type="ARBA" id="ARBA00010945"/>
    </source>
</evidence>
<proteinExistence type="inferred from homology"/>
<keyword evidence="4" id="KW-1185">Reference proteome</keyword>
<dbReference type="InterPro" id="IPR036775">
    <property type="entry name" value="DNA_pol_Y-fam_lit_finger_sf"/>
</dbReference>
<dbReference type="InterPro" id="IPR050116">
    <property type="entry name" value="DNA_polymerase-Y"/>
</dbReference>
<name>A0A4R7UC11_9BACT</name>
<dbReference type="GO" id="GO:0003684">
    <property type="term" value="F:damaged DNA binding"/>
    <property type="evidence" value="ECO:0007669"/>
    <property type="project" value="InterPro"/>
</dbReference>
<dbReference type="GO" id="GO:0006281">
    <property type="term" value="P:DNA repair"/>
    <property type="evidence" value="ECO:0007669"/>
    <property type="project" value="InterPro"/>
</dbReference>
<dbReference type="Gene3D" id="3.30.1490.100">
    <property type="entry name" value="DNA polymerase, Y-family, little finger domain"/>
    <property type="match status" value="1"/>
</dbReference>
<comment type="similarity">
    <text evidence="1">Belongs to the DNA polymerase type-Y family.</text>
</comment>
<dbReference type="GO" id="GO:0009432">
    <property type="term" value="P:SOS response"/>
    <property type="evidence" value="ECO:0007669"/>
    <property type="project" value="TreeGrafter"/>
</dbReference>
<dbReference type="PANTHER" id="PTHR11076:SF33">
    <property type="entry name" value="DNA POLYMERASE KAPPA"/>
    <property type="match status" value="1"/>
</dbReference>
<dbReference type="Gene3D" id="3.30.70.270">
    <property type="match status" value="1"/>
</dbReference>
<dbReference type="GO" id="GO:0005829">
    <property type="term" value="C:cytosol"/>
    <property type="evidence" value="ECO:0007669"/>
    <property type="project" value="TreeGrafter"/>
</dbReference>
<dbReference type="SUPFAM" id="SSF56672">
    <property type="entry name" value="DNA/RNA polymerases"/>
    <property type="match status" value="1"/>
</dbReference>
<dbReference type="Pfam" id="PF11799">
    <property type="entry name" value="IMS_C"/>
    <property type="match status" value="1"/>
</dbReference>
<evidence type="ECO:0000259" key="2">
    <source>
        <dbReference type="PROSITE" id="PS50173"/>
    </source>
</evidence>
<dbReference type="GO" id="GO:0003887">
    <property type="term" value="F:DNA-directed DNA polymerase activity"/>
    <property type="evidence" value="ECO:0007669"/>
    <property type="project" value="TreeGrafter"/>
</dbReference>
<evidence type="ECO:0000313" key="4">
    <source>
        <dbReference type="Proteomes" id="UP000295757"/>
    </source>
</evidence>
<accession>A0A4R7UC11</accession>